<dbReference type="InterPro" id="IPR055170">
    <property type="entry name" value="GFO_IDH_MocA-like_dom"/>
</dbReference>
<evidence type="ECO:0000259" key="2">
    <source>
        <dbReference type="Pfam" id="PF22725"/>
    </source>
</evidence>
<evidence type="ECO:0000313" key="3">
    <source>
        <dbReference type="EMBL" id="RFU96240.1"/>
    </source>
</evidence>
<dbReference type="PANTHER" id="PTHR43708:SF3">
    <property type="entry name" value="OXIDOREDUCTASE"/>
    <property type="match status" value="1"/>
</dbReference>
<sequence>MEQIAYGMIGGGKGAFIGDVHRKAIRLDNLAVLKAGCFSRDVEKSKAFGTELGIKGDRLYTDYHEMAEKEASREDGIAFAVCVTPNASHYDICKAFLSKGIHVVCDKPLTWTVEQSEELMRISKEKNLLFGVTYSYTGYPVVKQMRKMIQDGKLGKIRFVNAEYPQDWLAGPVDEHSSIAPWRMDPKVAGATNCLGDIGSHIENLVATVTGKKIKKVCARLDSLVEGRTLDDNASVMVEYEGGGKGLYWSSQIAFGYDNALRIRIFGEKGSLEWVQEDPDYFYFTPCDGPKQKWSRGRDQFDESAQQYSRVPAGHPEGLYEAFANIYKPFILALSKQLRGEKLDEIDLDFPTVEAGLEGVKFINRCLESSKQGSVWVNL</sequence>
<proteinExistence type="predicted"/>
<dbReference type="EMBL" id="QUWK01000001">
    <property type="protein sequence ID" value="RFU96240.1"/>
    <property type="molecule type" value="Genomic_DNA"/>
</dbReference>
<comment type="caution">
    <text evidence="3">The sequence shown here is derived from an EMBL/GenBank/DDBJ whole genome shotgun (WGS) entry which is preliminary data.</text>
</comment>
<dbReference type="Pfam" id="PF01408">
    <property type="entry name" value="GFO_IDH_MocA"/>
    <property type="match status" value="1"/>
</dbReference>
<dbReference type="PANTHER" id="PTHR43708">
    <property type="entry name" value="CONSERVED EXPRESSED OXIDOREDUCTASE (EUROFUNG)"/>
    <property type="match status" value="1"/>
</dbReference>
<dbReference type="InterPro" id="IPR000683">
    <property type="entry name" value="Gfo/Idh/MocA-like_OxRdtase_N"/>
</dbReference>
<dbReference type="SUPFAM" id="SSF51735">
    <property type="entry name" value="NAD(P)-binding Rossmann-fold domains"/>
    <property type="match status" value="1"/>
</dbReference>
<accession>A0A372MM61</accession>
<dbReference type="AlphaFoldDB" id="A0A372MM61"/>
<dbReference type="Pfam" id="PF22725">
    <property type="entry name" value="GFO_IDH_MocA_C3"/>
    <property type="match status" value="1"/>
</dbReference>
<dbReference type="GO" id="GO:0000166">
    <property type="term" value="F:nucleotide binding"/>
    <property type="evidence" value="ECO:0007669"/>
    <property type="project" value="InterPro"/>
</dbReference>
<dbReference type="InterPro" id="IPR051317">
    <property type="entry name" value="Gfo/Idh/MocA_oxidoreduct"/>
</dbReference>
<dbReference type="Proteomes" id="UP000264002">
    <property type="component" value="Unassembled WGS sequence"/>
</dbReference>
<reference evidence="3 4" key="2">
    <citation type="submission" date="2018-09" db="EMBL/GenBank/DDBJ databases">
        <title>Genome of Sphaerochaeta halotolerans strain 4-11.</title>
        <authorList>
            <person name="Nazina T.N."/>
            <person name="Sokolova D.S."/>
        </authorList>
    </citation>
    <scope>NUCLEOTIDE SEQUENCE [LARGE SCALE GENOMIC DNA]</scope>
    <source>
        <strain evidence="3 4">4-11</strain>
    </source>
</reference>
<reference evidence="4" key="1">
    <citation type="submission" date="2018-08" db="EMBL/GenBank/DDBJ databases">
        <authorList>
            <person name="Grouzdev D.S."/>
            <person name="Krutkina M.S."/>
        </authorList>
    </citation>
    <scope>NUCLEOTIDE SEQUENCE [LARGE SCALE GENOMIC DNA]</scope>
    <source>
        <strain evidence="4">4-11</strain>
    </source>
</reference>
<evidence type="ECO:0000313" key="4">
    <source>
        <dbReference type="Proteomes" id="UP000264002"/>
    </source>
</evidence>
<keyword evidence="4" id="KW-1185">Reference proteome</keyword>
<name>A0A372MM61_9SPIR</name>
<dbReference type="Gene3D" id="3.30.360.10">
    <property type="entry name" value="Dihydrodipicolinate Reductase, domain 2"/>
    <property type="match status" value="1"/>
</dbReference>
<protein>
    <submittedName>
        <fullName evidence="3">Gfo/Idh/MocA family oxidoreductase</fullName>
    </submittedName>
</protein>
<dbReference type="RefSeq" id="WP_117329060.1">
    <property type="nucleotide sequence ID" value="NZ_QUWK01000001.1"/>
</dbReference>
<feature type="domain" description="Gfo/Idh/MocA-like oxidoreductase N-terminal" evidence="1">
    <location>
        <begin position="5"/>
        <end position="134"/>
    </location>
</feature>
<feature type="domain" description="GFO/IDH/MocA-like oxidoreductase" evidence="2">
    <location>
        <begin position="142"/>
        <end position="273"/>
    </location>
</feature>
<gene>
    <name evidence="3" type="ORF">DYP60_01350</name>
</gene>
<evidence type="ECO:0000259" key="1">
    <source>
        <dbReference type="Pfam" id="PF01408"/>
    </source>
</evidence>
<dbReference type="InterPro" id="IPR036291">
    <property type="entry name" value="NAD(P)-bd_dom_sf"/>
</dbReference>
<dbReference type="SUPFAM" id="SSF55347">
    <property type="entry name" value="Glyceraldehyde-3-phosphate dehydrogenase-like, C-terminal domain"/>
    <property type="match status" value="1"/>
</dbReference>
<dbReference type="Gene3D" id="3.40.50.720">
    <property type="entry name" value="NAD(P)-binding Rossmann-like Domain"/>
    <property type="match status" value="1"/>
</dbReference>
<organism evidence="3 4">
    <name type="scientific">Sphaerochaeta halotolerans</name>
    <dbReference type="NCBI Taxonomy" id="2293840"/>
    <lineage>
        <taxon>Bacteria</taxon>
        <taxon>Pseudomonadati</taxon>
        <taxon>Spirochaetota</taxon>
        <taxon>Spirochaetia</taxon>
        <taxon>Spirochaetales</taxon>
        <taxon>Sphaerochaetaceae</taxon>
        <taxon>Sphaerochaeta</taxon>
    </lineage>
</organism>